<dbReference type="Pfam" id="PF04545">
    <property type="entry name" value="Sigma70_r4"/>
    <property type="match status" value="1"/>
</dbReference>
<dbReference type="InterPro" id="IPR036388">
    <property type="entry name" value="WH-like_DNA-bd_sf"/>
</dbReference>
<dbReference type="OrthoDB" id="158164at2"/>
<evidence type="ECO:0000256" key="1">
    <source>
        <dbReference type="ARBA" id="ARBA00010641"/>
    </source>
</evidence>
<protein>
    <submittedName>
        <fullName evidence="8">RNA polymerase sigma-70 factor (ECF subfamily)</fullName>
    </submittedName>
</protein>
<keyword evidence="9" id="KW-1185">Reference proteome</keyword>
<comment type="similarity">
    <text evidence="1">Belongs to the sigma-70 factor family. ECF subfamily.</text>
</comment>
<dbReference type="PANTHER" id="PTHR43133">
    <property type="entry name" value="RNA POLYMERASE ECF-TYPE SIGMA FACTO"/>
    <property type="match status" value="1"/>
</dbReference>
<keyword evidence="3" id="KW-0731">Sigma factor</keyword>
<feature type="domain" description="RNA polymerase sigma-70 region 4" evidence="7">
    <location>
        <begin position="122"/>
        <end position="169"/>
    </location>
</feature>
<dbReference type="Gene3D" id="1.10.10.10">
    <property type="entry name" value="Winged helix-like DNA-binding domain superfamily/Winged helix DNA-binding domain"/>
    <property type="match status" value="1"/>
</dbReference>
<evidence type="ECO:0000259" key="6">
    <source>
        <dbReference type="Pfam" id="PF04542"/>
    </source>
</evidence>
<accession>A0A326U7I1</accession>
<dbReference type="Gene3D" id="1.10.1740.10">
    <property type="match status" value="1"/>
</dbReference>
<dbReference type="AlphaFoldDB" id="A0A326U7I1"/>
<dbReference type="Proteomes" id="UP000248806">
    <property type="component" value="Unassembled WGS sequence"/>
</dbReference>
<dbReference type="GO" id="GO:0016987">
    <property type="term" value="F:sigma factor activity"/>
    <property type="evidence" value="ECO:0007669"/>
    <property type="project" value="UniProtKB-KW"/>
</dbReference>
<gene>
    <name evidence="8" type="ORF">EI42_02778</name>
</gene>
<dbReference type="InterPro" id="IPR007630">
    <property type="entry name" value="RNA_pol_sigma70_r4"/>
</dbReference>
<dbReference type="GO" id="GO:0006352">
    <property type="term" value="P:DNA-templated transcription initiation"/>
    <property type="evidence" value="ECO:0007669"/>
    <property type="project" value="InterPro"/>
</dbReference>
<organism evidence="8 9">
    <name type="scientific">Thermosporothrix hazakensis</name>
    <dbReference type="NCBI Taxonomy" id="644383"/>
    <lineage>
        <taxon>Bacteria</taxon>
        <taxon>Bacillati</taxon>
        <taxon>Chloroflexota</taxon>
        <taxon>Ktedonobacteria</taxon>
        <taxon>Ktedonobacterales</taxon>
        <taxon>Thermosporotrichaceae</taxon>
        <taxon>Thermosporothrix</taxon>
    </lineage>
</organism>
<dbReference type="InterPro" id="IPR039425">
    <property type="entry name" value="RNA_pol_sigma-70-like"/>
</dbReference>
<keyword evidence="4" id="KW-0238">DNA-binding</keyword>
<evidence type="ECO:0000256" key="3">
    <source>
        <dbReference type="ARBA" id="ARBA00023082"/>
    </source>
</evidence>
<evidence type="ECO:0000256" key="4">
    <source>
        <dbReference type="ARBA" id="ARBA00023125"/>
    </source>
</evidence>
<keyword evidence="5" id="KW-0804">Transcription</keyword>
<dbReference type="InterPro" id="IPR007627">
    <property type="entry name" value="RNA_pol_sigma70_r2"/>
</dbReference>
<proteinExistence type="inferred from homology"/>
<evidence type="ECO:0000256" key="2">
    <source>
        <dbReference type="ARBA" id="ARBA00023015"/>
    </source>
</evidence>
<dbReference type="SUPFAM" id="SSF88659">
    <property type="entry name" value="Sigma3 and sigma4 domains of RNA polymerase sigma factors"/>
    <property type="match status" value="1"/>
</dbReference>
<dbReference type="PANTHER" id="PTHR43133:SF52">
    <property type="entry name" value="ECF RNA POLYMERASE SIGMA FACTOR SIGL"/>
    <property type="match status" value="1"/>
</dbReference>
<comment type="caution">
    <text evidence="8">The sequence shown here is derived from an EMBL/GenBank/DDBJ whole genome shotgun (WGS) entry which is preliminary data.</text>
</comment>
<sequence length="183" mass="21487">MQQQSQRIHMDIYTELYQLHAPALFAYLLKRLQSRDDAEDVLYEAFLAALEHPHFSKLDVQRQRAWLWRVAQNKMIDQHRRNSRHPKVALGAIGDSLFEDENDGPEYQLLKQEEYAFLHSSLEKLPSVQQEVLRLRFGHSLSCEEIAKILGKSSGAIRMILTRTMKNLRSIYKRTRGDKMYDA</sequence>
<dbReference type="EMBL" id="QKUF01000008">
    <property type="protein sequence ID" value="PZW29482.1"/>
    <property type="molecule type" value="Genomic_DNA"/>
</dbReference>
<dbReference type="CDD" id="cd06171">
    <property type="entry name" value="Sigma70_r4"/>
    <property type="match status" value="1"/>
</dbReference>
<dbReference type="GO" id="GO:0003677">
    <property type="term" value="F:DNA binding"/>
    <property type="evidence" value="ECO:0007669"/>
    <property type="project" value="UniProtKB-KW"/>
</dbReference>
<dbReference type="Pfam" id="PF04542">
    <property type="entry name" value="Sigma70_r2"/>
    <property type="match status" value="1"/>
</dbReference>
<reference evidence="8 9" key="1">
    <citation type="submission" date="2018-06" db="EMBL/GenBank/DDBJ databases">
        <title>Genomic Encyclopedia of Archaeal and Bacterial Type Strains, Phase II (KMG-II): from individual species to whole genera.</title>
        <authorList>
            <person name="Goeker M."/>
        </authorList>
    </citation>
    <scope>NUCLEOTIDE SEQUENCE [LARGE SCALE GENOMIC DNA]</scope>
    <source>
        <strain evidence="8 9">ATCC BAA-1881</strain>
    </source>
</reference>
<dbReference type="InterPro" id="IPR014284">
    <property type="entry name" value="RNA_pol_sigma-70_dom"/>
</dbReference>
<dbReference type="NCBIfam" id="TIGR02937">
    <property type="entry name" value="sigma70-ECF"/>
    <property type="match status" value="1"/>
</dbReference>
<dbReference type="RefSeq" id="WP_111322903.1">
    <property type="nucleotide sequence ID" value="NZ_BIFX01000001.1"/>
</dbReference>
<evidence type="ECO:0000313" key="9">
    <source>
        <dbReference type="Proteomes" id="UP000248806"/>
    </source>
</evidence>
<dbReference type="InterPro" id="IPR013325">
    <property type="entry name" value="RNA_pol_sigma_r2"/>
</dbReference>
<keyword evidence="2" id="KW-0805">Transcription regulation</keyword>
<evidence type="ECO:0000313" key="8">
    <source>
        <dbReference type="EMBL" id="PZW29482.1"/>
    </source>
</evidence>
<dbReference type="InterPro" id="IPR013324">
    <property type="entry name" value="RNA_pol_sigma_r3/r4-like"/>
</dbReference>
<evidence type="ECO:0000259" key="7">
    <source>
        <dbReference type="Pfam" id="PF04545"/>
    </source>
</evidence>
<dbReference type="SUPFAM" id="SSF88946">
    <property type="entry name" value="Sigma2 domain of RNA polymerase sigma factors"/>
    <property type="match status" value="1"/>
</dbReference>
<feature type="domain" description="RNA polymerase sigma-70 region 2" evidence="6">
    <location>
        <begin position="16"/>
        <end position="84"/>
    </location>
</feature>
<name>A0A326U7I1_THEHA</name>
<evidence type="ECO:0000256" key="5">
    <source>
        <dbReference type="ARBA" id="ARBA00023163"/>
    </source>
</evidence>